<name>A0A5J9UYW8_9POAL</name>
<feature type="compositionally biased region" description="Basic residues" evidence="4">
    <location>
        <begin position="358"/>
        <end position="374"/>
    </location>
</feature>
<gene>
    <name evidence="7" type="ORF">EJB05_20662</name>
</gene>
<dbReference type="GO" id="GO:0003677">
    <property type="term" value="F:DNA binding"/>
    <property type="evidence" value="ECO:0007669"/>
    <property type="project" value="TreeGrafter"/>
</dbReference>
<feature type="region of interest" description="Disordered" evidence="4">
    <location>
        <begin position="85"/>
        <end position="170"/>
    </location>
</feature>
<feature type="domain" description="Ribosomal RNA-processing protein 14/surfeit locus protein 6 C-terminal" evidence="5">
    <location>
        <begin position="200"/>
        <end position="365"/>
    </location>
</feature>
<feature type="region of interest" description="Disordered" evidence="4">
    <location>
        <begin position="182"/>
        <end position="388"/>
    </location>
</feature>
<dbReference type="InterPro" id="IPR029188">
    <property type="entry name" value="Rrp14_N"/>
</dbReference>
<dbReference type="Pfam" id="PF15459">
    <property type="entry name" value="RRP14"/>
    <property type="match status" value="1"/>
</dbReference>
<dbReference type="OrthoDB" id="444809at2759"/>
<sequence length="388" mass="44193">MGRKPAAAAAADHESFPATMPADLLAAADCGGVHGHSLFFDALVQLIPPRFYLQADDEDRPWYQGLSKAAKAAMKAQSRANIKAARRARLDPSAPPSSTLDLLKKSVADQAAEEEEDEKNSEGESEKSGDEASSDDEEDGEMEEDEDGEDEEEGMQVAPASVVSEDRSVTYEELRERLHRRIAELRGNRCTRPEFLNKPKKEKGKKAKGKNAKGKDEGKKRKRADGAEDDGKDGKKAKKEAEEKPDIMYANVFVDPKEARRRKKRRVKNKKKELEQAKRMQEAKKDPEKANKIAWDTARRRAAGEKVHDDPKLIKESLKKDQKRQQKHAAQWKDRQKTVDKQRQEKQKTRTENIRERAHQKKMRKIEKRDKKLMRPGFEGRKDGYVNE</sequence>
<comment type="caution">
    <text evidence="7">The sequence shown here is derived from an EMBL/GenBank/DDBJ whole genome shotgun (WGS) entry which is preliminary data.</text>
</comment>
<feature type="compositionally biased region" description="Basic residues" evidence="4">
    <location>
        <begin position="259"/>
        <end position="271"/>
    </location>
</feature>
<feature type="compositionally biased region" description="Basic residues" evidence="4">
    <location>
        <begin position="200"/>
        <end position="212"/>
    </location>
</feature>
<evidence type="ECO:0000256" key="2">
    <source>
        <dbReference type="ARBA" id="ARBA00005904"/>
    </source>
</evidence>
<keyword evidence="3" id="KW-0539">Nucleus</keyword>
<dbReference type="GO" id="GO:0042274">
    <property type="term" value="P:ribosomal small subunit biogenesis"/>
    <property type="evidence" value="ECO:0007669"/>
    <property type="project" value="TreeGrafter"/>
</dbReference>
<dbReference type="PANTHER" id="PTHR14369">
    <property type="entry name" value="SURFEIT LOCUS PROTEIN 6"/>
    <property type="match status" value="1"/>
</dbReference>
<comment type="similarity">
    <text evidence="2">Belongs to the SURF6 family.</text>
</comment>
<feature type="non-terminal residue" evidence="7">
    <location>
        <position position="1"/>
    </location>
</feature>
<dbReference type="GO" id="GO:0003723">
    <property type="term" value="F:RNA binding"/>
    <property type="evidence" value="ECO:0007669"/>
    <property type="project" value="TreeGrafter"/>
</dbReference>
<reference evidence="7 8" key="1">
    <citation type="journal article" date="2019" name="Sci. Rep.">
        <title>A high-quality genome of Eragrostis curvula grass provides insights into Poaceae evolution and supports new strategies to enhance forage quality.</title>
        <authorList>
            <person name="Carballo J."/>
            <person name="Santos B.A.C.M."/>
            <person name="Zappacosta D."/>
            <person name="Garbus I."/>
            <person name="Selva J.P."/>
            <person name="Gallo C.A."/>
            <person name="Diaz A."/>
            <person name="Albertini E."/>
            <person name="Caccamo M."/>
            <person name="Echenique V."/>
        </authorList>
    </citation>
    <scope>NUCLEOTIDE SEQUENCE [LARGE SCALE GENOMIC DNA]</scope>
    <source>
        <strain evidence="8">cv. Victoria</strain>
        <tissue evidence="7">Leaf</tissue>
    </source>
</reference>
<dbReference type="Pfam" id="PF04935">
    <property type="entry name" value="SURF6"/>
    <property type="match status" value="1"/>
</dbReference>
<dbReference type="InterPro" id="IPR029190">
    <property type="entry name" value="Rrp14/SURF6_C"/>
</dbReference>
<feature type="compositionally biased region" description="Basic and acidic residues" evidence="4">
    <location>
        <begin position="378"/>
        <end position="388"/>
    </location>
</feature>
<evidence type="ECO:0000256" key="3">
    <source>
        <dbReference type="ARBA" id="ARBA00023242"/>
    </source>
</evidence>
<feature type="compositionally biased region" description="Basic and acidic residues" evidence="4">
    <location>
        <begin position="120"/>
        <end position="130"/>
    </location>
</feature>
<dbReference type="Proteomes" id="UP000324897">
    <property type="component" value="Chromosome 1"/>
</dbReference>
<accession>A0A5J9UYW8</accession>
<feature type="compositionally biased region" description="Basic and acidic residues" evidence="4">
    <location>
        <begin position="272"/>
        <end position="324"/>
    </location>
</feature>
<dbReference type="InterPro" id="IPR007019">
    <property type="entry name" value="SURF6"/>
</dbReference>
<evidence type="ECO:0000256" key="4">
    <source>
        <dbReference type="SAM" id="MobiDB-lite"/>
    </source>
</evidence>
<feature type="domain" description="Ribosomal RNA-processing protein 14 N-terminal" evidence="6">
    <location>
        <begin position="33"/>
        <end position="92"/>
    </location>
</feature>
<feature type="compositionally biased region" description="Basic and acidic residues" evidence="4">
    <location>
        <begin position="182"/>
        <end position="199"/>
    </location>
</feature>
<dbReference type="Gramene" id="TVU29112">
    <property type="protein sequence ID" value="TVU29112"/>
    <property type="gene ID" value="EJB05_20662"/>
</dbReference>
<keyword evidence="8" id="KW-1185">Reference proteome</keyword>
<evidence type="ECO:0008006" key="9">
    <source>
        <dbReference type="Google" id="ProtNLM"/>
    </source>
</evidence>
<feature type="compositionally biased region" description="Basic and acidic residues" evidence="4">
    <location>
        <begin position="331"/>
        <end position="357"/>
    </location>
</feature>
<comment type="subcellular location">
    <subcellularLocation>
        <location evidence="1">Nucleus</location>
    </subcellularLocation>
</comment>
<evidence type="ECO:0000313" key="8">
    <source>
        <dbReference type="Proteomes" id="UP000324897"/>
    </source>
</evidence>
<dbReference type="GO" id="GO:0042273">
    <property type="term" value="P:ribosomal large subunit biogenesis"/>
    <property type="evidence" value="ECO:0007669"/>
    <property type="project" value="TreeGrafter"/>
</dbReference>
<evidence type="ECO:0000259" key="6">
    <source>
        <dbReference type="Pfam" id="PF15459"/>
    </source>
</evidence>
<feature type="compositionally biased region" description="Acidic residues" evidence="4">
    <location>
        <begin position="132"/>
        <end position="154"/>
    </location>
</feature>
<dbReference type="GO" id="GO:0005730">
    <property type="term" value="C:nucleolus"/>
    <property type="evidence" value="ECO:0007669"/>
    <property type="project" value="TreeGrafter"/>
</dbReference>
<proteinExistence type="inferred from homology"/>
<dbReference type="EMBL" id="RWGY01000011">
    <property type="protein sequence ID" value="TVU29112.1"/>
    <property type="molecule type" value="Genomic_DNA"/>
</dbReference>
<protein>
    <recommendedName>
        <fullName evidence="9">Ribosomal RNA-processing protein 14/surfeit locus protein 6 C-terminal domain-containing protein</fullName>
    </recommendedName>
</protein>
<evidence type="ECO:0000259" key="5">
    <source>
        <dbReference type="Pfam" id="PF04935"/>
    </source>
</evidence>
<dbReference type="AlphaFoldDB" id="A0A5J9UYW8"/>
<dbReference type="PANTHER" id="PTHR14369:SF0">
    <property type="entry name" value="SURFEIT LOCUS PROTEIN 6"/>
    <property type="match status" value="1"/>
</dbReference>
<evidence type="ECO:0000313" key="7">
    <source>
        <dbReference type="EMBL" id="TVU29112.1"/>
    </source>
</evidence>
<organism evidence="7 8">
    <name type="scientific">Eragrostis curvula</name>
    <name type="common">weeping love grass</name>
    <dbReference type="NCBI Taxonomy" id="38414"/>
    <lineage>
        <taxon>Eukaryota</taxon>
        <taxon>Viridiplantae</taxon>
        <taxon>Streptophyta</taxon>
        <taxon>Embryophyta</taxon>
        <taxon>Tracheophyta</taxon>
        <taxon>Spermatophyta</taxon>
        <taxon>Magnoliopsida</taxon>
        <taxon>Liliopsida</taxon>
        <taxon>Poales</taxon>
        <taxon>Poaceae</taxon>
        <taxon>PACMAD clade</taxon>
        <taxon>Chloridoideae</taxon>
        <taxon>Eragrostideae</taxon>
        <taxon>Eragrostidinae</taxon>
        <taxon>Eragrostis</taxon>
    </lineage>
</organism>
<evidence type="ECO:0000256" key="1">
    <source>
        <dbReference type="ARBA" id="ARBA00004123"/>
    </source>
</evidence>